<evidence type="ECO:0008006" key="4">
    <source>
        <dbReference type="Google" id="ProtNLM"/>
    </source>
</evidence>
<gene>
    <name evidence="2" type="ORF">FCC1311_087682</name>
</gene>
<keyword evidence="1" id="KW-0472">Membrane</keyword>
<accession>A0A2R5GX69</accession>
<feature type="transmembrane region" description="Helical" evidence="1">
    <location>
        <begin position="12"/>
        <end position="28"/>
    </location>
</feature>
<dbReference type="AlphaFoldDB" id="A0A2R5GX69"/>
<keyword evidence="1" id="KW-1133">Transmembrane helix</keyword>
<feature type="transmembrane region" description="Helical" evidence="1">
    <location>
        <begin position="295"/>
        <end position="316"/>
    </location>
</feature>
<dbReference type="InParanoid" id="A0A2R5GX69"/>
<feature type="transmembrane region" description="Helical" evidence="1">
    <location>
        <begin position="125"/>
        <end position="145"/>
    </location>
</feature>
<evidence type="ECO:0000313" key="3">
    <source>
        <dbReference type="Proteomes" id="UP000241890"/>
    </source>
</evidence>
<dbReference type="PANTHER" id="PTHR34730:SF1">
    <property type="entry name" value="PARAQUAT-INDUCIBLE PROTEIN A"/>
    <property type="match status" value="1"/>
</dbReference>
<keyword evidence="1" id="KW-0812">Transmembrane</keyword>
<organism evidence="2 3">
    <name type="scientific">Hondaea fermentalgiana</name>
    <dbReference type="NCBI Taxonomy" id="2315210"/>
    <lineage>
        <taxon>Eukaryota</taxon>
        <taxon>Sar</taxon>
        <taxon>Stramenopiles</taxon>
        <taxon>Bigyra</taxon>
        <taxon>Labyrinthulomycetes</taxon>
        <taxon>Thraustochytrida</taxon>
        <taxon>Thraustochytriidae</taxon>
        <taxon>Hondaea</taxon>
    </lineage>
</organism>
<name>A0A2R5GX69_9STRA</name>
<proteinExistence type="predicted"/>
<evidence type="ECO:0000256" key="1">
    <source>
        <dbReference type="SAM" id="Phobius"/>
    </source>
</evidence>
<protein>
    <recommendedName>
        <fullName evidence="4">Transmembrane protein</fullName>
    </recommendedName>
</protein>
<reference evidence="2 3" key="1">
    <citation type="submission" date="2017-12" db="EMBL/GenBank/DDBJ databases">
        <title>Sequencing, de novo assembly and annotation of complete genome of a new Thraustochytrid species, strain FCC1311.</title>
        <authorList>
            <person name="Sedici K."/>
            <person name="Godart F."/>
            <person name="Aiese Cigliano R."/>
            <person name="Sanseverino W."/>
            <person name="Barakat M."/>
            <person name="Ortet P."/>
            <person name="Marechal E."/>
            <person name="Cagnac O."/>
            <person name="Amato A."/>
        </authorList>
    </citation>
    <scope>NUCLEOTIDE SEQUENCE [LARGE SCALE GENOMIC DNA]</scope>
</reference>
<feature type="transmembrane region" description="Helical" evidence="1">
    <location>
        <begin position="249"/>
        <end position="269"/>
    </location>
</feature>
<dbReference type="PANTHER" id="PTHR34730">
    <property type="entry name" value="UNNAMED PRODUCT"/>
    <property type="match status" value="1"/>
</dbReference>
<sequence>MRLLVWLCRLGKWSFVDVFVMLLFNAMLRIEKQLSTSMTLIVYATPQAGIYAFCAAASLALAQSEWMRGRHEELCSVEALTASGATVARGGIFNSGDSGRLRSGWRTATTRNRVRSRLLHERGSLYLRLLIPAVGFLSLLVGFYGTTLVHCEIQGSLSYLPGQNDFSYTGAEMMRSASGVSTCESSRGGRDHPWVREVLVWLLLIVVVGLPIISFIAVSLLWIIGAGVPCKPRYFKQVLLNSAHRLMQLVEVAANLACLDVFLVSLLVVSSEIGNVVRAVGATVQTSTMSMSLDLSLGSGAVCLIFAAILLLVLNISTHFEAPALRNTLALAAGRGNRNVYDEIDTEDSDEDTSFVI</sequence>
<keyword evidence="3" id="KW-1185">Reference proteome</keyword>
<dbReference type="EMBL" id="BEYU01000124">
    <property type="protein sequence ID" value="GBG32544.1"/>
    <property type="molecule type" value="Genomic_DNA"/>
</dbReference>
<evidence type="ECO:0000313" key="2">
    <source>
        <dbReference type="EMBL" id="GBG32544.1"/>
    </source>
</evidence>
<feature type="transmembrane region" description="Helical" evidence="1">
    <location>
        <begin position="40"/>
        <end position="62"/>
    </location>
</feature>
<feature type="transmembrane region" description="Helical" evidence="1">
    <location>
        <begin position="198"/>
        <end position="228"/>
    </location>
</feature>
<dbReference type="Proteomes" id="UP000241890">
    <property type="component" value="Unassembled WGS sequence"/>
</dbReference>
<comment type="caution">
    <text evidence="2">The sequence shown here is derived from an EMBL/GenBank/DDBJ whole genome shotgun (WGS) entry which is preliminary data.</text>
</comment>